<dbReference type="GeneID" id="25268145"/>
<organism evidence="4 5">
    <name type="scientific">Eimeria acervulina</name>
    <name type="common">Coccidian parasite</name>
    <dbReference type="NCBI Taxonomy" id="5801"/>
    <lineage>
        <taxon>Eukaryota</taxon>
        <taxon>Sar</taxon>
        <taxon>Alveolata</taxon>
        <taxon>Apicomplexa</taxon>
        <taxon>Conoidasida</taxon>
        <taxon>Coccidia</taxon>
        <taxon>Eucoccidiorida</taxon>
        <taxon>Eimeriorina</taxon>
        <taxon>Eimeriidae</taxon>
        <taxon>Eimeria</taxon>
    </lineage>
</organism>
<dbReference type="PANTHER" id="PTHR10827:SF85">
    <property type="entry name" value="CALCIUM-BINDING PROTEIN"/>
    <property type="match status" value="1"/>
</dbReference>
<dbReference type="SUPFAM" id="SSF47473">
    <property type="entry name" value="EF-hand"/>
    <property type="match status" value="2"/>
</dbReference>
<dbReference type="OrthoDB" id="26525at2759"/>
<dbReference type="InterPro" id="IPR018247">
    <property type="entry name" value="EF_Hand_1_Ca_BS"/>
</dbReference>
<dbReference type="PANTHER" id="PTHR10827">
    <property type="entry name" value="RETICULOCALBIN"/>
    <property type="match status" value="1"/>
</dbReference>
<name>U6GBM1_EIMAC</name>
<proteinExistence type="predicted"/>
<dbReference type="VEuPathDB" id="ToxoDB:EAH_00000750"/>
<keyword evidence="5" id="KW-1185">Reference proteome</keyword>
<dbReference type="AlphaFoldDB" id="U6GBM1"/>
<feature type="chain" id="PRO_5004670981" evidence="2">
    <location>
        <begin position="23"/>
        <end position="302"/>
    </location>
</feature>
<keyword evidence="1" id="KW-0106">Calcium</keyword>
<evidence type="ECO:0000313" key="4">
    <source>
        <dbReference type="EMBL" id="CDI77505.1"/>
    </source>
</evidence>
<reference evidence="4" key="1">
    <citation type="submission" date="2013-10" db="EMBL/GenBank/DDBJ databases">
        <title>Genomic analysis of the causative agents of coccidiosis in chickens.</title>
        <authorList>
            <person name="Reid A.J."/>
            <person name="Blake D."/>
            <person name="Billington K."/>
            <person name="Browne H."/>
            <person name="Dunn M."/>
            <person name="Hung S."/>
            <person name="Kawahara F."/>
            <person name="Miranda-Saavedra D."/>
            <person name="Mourier T."/>
            <person name="Nagra H."/>
            <person name="Otto T.D."/>
            <person name="Rawlings N."/>
            <person name="Sanchez A."/>
            <person name="Sanders M."/>
            <person name="Subramaniam C."/>
            <person name="Tay Y."/>
            <person name="Dear P."/>
            <person name="Doerig C."/>
            <person name="Gruber A."/>
            <person name="Parkinson J."/>
            <person name="Shirley M."/>
            <person name="Wan K.L."/>
            <person name="Berriman M."/>
            <person name="Tomley F."/>
            <person name="Pain A."/>
        </authorList>
    </citation>
    <scope>NUCLEOTIDE SEQUENCE</scope>
    <source>
        <strain evidence="4">Houghton</strain>
    </source>
</reference>
<feature type="domain" description="EF-hand" evidence="3">
    <location>
        <begin position="45"/>
        <end position="80"/>
    </location>
</feature>
<dbReference type="Proteomes" id="UP000018050">
    <property type="component" value="Unassembled WGS sequence"/>
</dbReference>
<reference evidence="4" key="2">
    <citation type="submission" date="2013-10" db="EMBL/GenBank/DDBJ databases">
        <authorList>
            <person name="Aslett M."/>
        </authorList>
    </citation>
    <scope>NUCLEOTIDE SEQUENCE</scope>
    <source>
        <strain evidence="4">Houghton</strain>
    </source>
</reference>
<protein>
    <submittedName>
        <fullName evidence="4">Membrane-associated calcum-binding protein, related, putative</fullName>
    </submittedName>
</protein>
<dbReference type="RefSeq" id="XP_013252173.1">
    <property type="nucleotide sequence ID" value="XM_013396719.1"/>
</dbReference>
<feature type="domain" description="EF-hand" evidence="3">
    <location>
        <begin position="194"/>
        <end position="229"/>
    </location>
</feature>
<dbReference type="EMBL" id="HG670679">
    <property type="protein sequence ID" value="CDI77505.1"/>
    <property type="molecule type" value="Genomic_DNA"/>
</dbReference>
<dbReference type="OMA" id="MPMKYAD"/>
<evidence type="ECO:0000256" key="2">
    <source>
        <dbReference type="SAM" id="SignalP"/>
    </source>
</evidence>
<feature type="domain" description="EF-hand" evidence="3">
    <location>
        <begin position="81"/>
        <end position="116"/>
    </location>
</feature>
<feature type="signal peptide" evidence="2">
    <location>
        <begin position="1"/>
        <end position="22"/>
    </location>
</feature>
<evidence type="ECO:0000313" key="5">
    <source>
        <dbReference type="Proteomes" id="UP000018050"/>
    </source>
</evidence>
<dbReference type="Gene3D" id="1.10.238.10">
    <property type="entry name" value="EF-hand"/>
    <property type="match status" value="3"/>
</dbReference>
<evidence type="ECO:0000256" key="1">
    <source>
        <dbReference type="ARBA" id="ARBA00022837"/>
    </source>
</evidence>
<gene>
    <name evidence="4" type="ORF">EAH_00000750</name>
</gene>
<accession>U6GBM1</accession>
<dbReference type="PROSITE" id="PS50222">
    <property type="entry name" value="EF_HAND_2"/>
    <property type="match status" value="5"/>
</dbReference>
<dbReference type="PROSITE" id="PS00018">
    <property type="entry name" value="EF_HAND_1"/>
    <property type="match status" value="4"/>
</dbReference>
<dbReference type="SMART" id="SM00054">
    <property type="entry name" value="EFh"/>
    <property type="match status" value="5"/>
</dbReference>
<sequence>MKVSTSLAAAAFAVAAVSGAAGTPETNPKLSGEKLAELMQLSLSEIKNRMETIFSLVDTNADGQITAEEAQAWSARLKEAMHKHQVKQEFISIDKNNDGKITLEELEVTYTDGSDPASQEAHKEDVRKRFAAVDKDNSGSLSLEEVTILMDPGKDEMLMQIEVDEIMAAQDKDKDGSISLEEFLQNEGGTLTDTEREELTREFSSYDKNGDKKIDEAELRAVIQDPHAHDMQQMMESLMGEMEDGKISKEQWTEKFETFSVSMLTDNGELLRFPEEYEGIQLPFKGISLGPGEEEELQHDEL</sequence>
<feature type="domain" description="EF-hand" evidence="3">
    <location>
        <begin position="121"/>
        <end position="156"/>
    </location>
</feature>
<dbReference type="InterPro" id="IPR002048">
    <property type="entry name" value="EF_hand_dom"/>
</dbReference>
<evidence type="ECO:0000259" key="3">
    <source>
        <dbReference type="PROSITE" id="PS50222"/>
    </source>
</evidence>
<feature type="domain" description="EF-hand" evidence="3">
    <location>
        <begin position="158"/>
        <end position="193"/>
    </location>
</feature>
<dbReference type="Pfam" id="PF13499">
    <property type="entry name" value="EF-hand_7"/>
    <property type="match status" value="2"/>
</dbReference>
<keyword evidence="2" id="KW-0732">Signal</keyword>
<dbReference type="GO" id="GO:0005509">
    <property type="term" value="F:calcium ion binding"/>
    <property type="evidence" value="ECO:0007669"/>
    <property type="project" value="InterPro"/>
</dbReference>
<dbReference type="InterPro" id="IPR011992">
    <property type="entry name" value="EF-hand-dom_pair"/>
</dbReference>